<organism evidence="1 2">
    <name type="scientific">Streptomyces carpinensis</name>
    <dbReference type="NCBI Taxonomy" id="66369"/>
    <lineage>
        <taxon>Bacteria</taxon>
        <taxon>Bacillati</taxon>
        <taxon>Actinomycetota</taxon>
        <taxon>Actinomycetes</taxon>
        <taxon>Kitasatosporales</taxon>
        <taxon>Streptomycetaceae</taxon>
        <taxon>Streptomyces</taxon>
    </lineage>
</organism>
<dbReference type="EMBL" id="JBEPCU010000268">
    <property type="protein sequence ID" value="MER6978723.1"/>
    <property type="molecule type" value="Genomic_DNA"/>
</dbReference>
<evidence type="ECO:0000313" key="2">
    <source>
        <dbReference type="Proteomes" id="UP001458415"/>
    </source>
</evidence>
<protein>
    <submittedName>
        <fullName evidence="1">DUF6221 family protein</fullName>
    </submittedName>
</protein>
<dbReference type="InterPro" id="IPR046193">
    <property type="entry name" value="DUF6221"/>
</dbReference>
<name>A0ABV1W4N1_9ACTN</name>
<accession>A0ABV1W4N1</accession>
<dbReference type="Proteomes" id="UP001458415">
    <property type="component" value="Unassembled WGS sequence"/>
</dbReference>
<comment type="caution">
    <text evidence="1">The sequence shown here is derived from an EMBL/GenBank/DDBJ whole genome shotgun (WGS) entry which is preliminary data.</text>
</comment>
<dbReference type="RefSeq" id="WP_086722548.1">
    <property type="nucleotide sequence ID" value="NZ_MUBM01000011.1"/>
</dbReference>
<evidence type="ECO:0000313" key="1">
    <source>
        <dbReference type="EMBL" id="MER6978723.1"/>
    </source>
</evidence>
<gene>
    <name evidence="1" type="ORF">ABT317_17370</name>
</gene>
<dbReference type="Pfam" id="PF19730">
    <property type="entry name" value="DUF6221"/>
    <property type="match status" value="1"/>
</dbReference>
<reference evidence="1 2" key="1">
    <citation type="submission" date="2024-06" db="EMBL/GenBank/DDBJ databases">
        <title>The Natural Products Discovery Center: Release of the First 8490 Sequenced Strains for Exploring Actinobacteria Biosynthetic Diversity.</title>
        <authorList>
            <person name="Kalkreuter E."/>
            <person name="Kautsar S.A."/>
            <person name="Yang D."/>
            <person name="Bader C.D."/>
            <person name="Teijaro C.N."/>
            <person name="Fluegel L."/>
            <person name="Davis C.M."/>
            <person name="Simpson J.R."/>
            <person name="Lauterbach L."/>
            <person name="Steele A.D."/>
            <person name="Gui C."/>
            <person name="Meng S."/>
            <person name="Li G."/>
            <person name="Viehrig K."/>
            <person name="Ye F."/>
            <person name="Su P."/>
            <person name="Kiefer A.F."/>
            <person name="Nichols A."/>
            <person name="Cepeda A.J."/>
            <person name="Yan W."/>
            <person name="Fan B."/>
            <person name="Jiang Y."/>
            <person name="Adhikari A."/>
            <person name="Zheng C.-J."/>
            <person name="Schuster L."/>
            <person name="Cowan T.M."/>
            <person name="Smanski M.J."/>
            <person name="Chevrette M.G."/>
            <person name="De Carvalho L.P.S."/>
            <person name="Shen B."/>
        </authorList>
    </citation>
    <scope>NUCLEOTIDE SEQUENCE [LARGE SCALE GENOMIC DNA]</scope>
    <source>
        <strain evidence="1 2">NPDC000634</strain>
    </source>
</reference>
<proteinExistence type="predicted"/>
<keyword evidence="2" id="KW-1185">Reference proteome</keyword>
<sequence>MDDLVQWLRAQFDEDERIAQAADAELSNVFTRIETFDPEMAADERQIMEHRPARALAEVDAKRRILDLYASSVDDRSALRARMREVIYTKPDELSGLHRQESALIETAEQMAPVVRLLALPYANRPGYREEWRP</sequence>